<dbReference type="PANTHER" id="PTHR43685">
    <property type="entry name" value="GLYCOSYLTRANSFERASE"/>
    <property type="match status" value="1"/>
</dbReference>
<comment type="caution">
    <text evidence="2">The sequence shown here is derived from an EMBL/GenBank/DDBJ whole genome shotgun (WGS) entry which is preliminary data.</text>
</comment>
<dbReference type="RefSeq" id="WP_224526808.1">
    <property type="nucleotide sequence ID" value="NZ_JAIUJR010000002.1"/>
</dbReference>
<dbReference type="Pfam" id="PF00535">
    <property type="entry name" value="Glycos_transf_2"/>
    <property type="match status" value="1"/>
</dbReference>
<proteinExistence type="predicted"/>
<keyword evidence="3" id="KW-1185">Reference proteome</keyword>
<dbReference type="InterPro" id="IPR029044">
    <property type="entry name" value="Nucleotide-diphossugar_trans"/>
</dbReference>
<dbReference type="PANTHER" id="PTHR43685:SF2">
    <property type="entry name" value="GLYCOSYLTRANSFERASE 2-LIKE DOMAIN-CONTAINING PROTEIN"/>
    <property type="match status" value="1"/>
</dbReference>
<sequence length="337" mass="40315">MQPLISIIIPTYNREKILIETLDSILLQTYRNWECIIVDDHSTDSTESTIKSFVDIDSRFQYFKRSIERPKGANACRNFGFEKSKGDFINWFDSDDVMHPDFLMKRVSELISDTTLDFCCCVYSTFTDKTEKKDYSEKAIKPLIFQSENYIEDYLLNGLSFITDSVLWRRKFISDKELFDETLHRAQEWDFHLRMLTYKPKYKYLKDVLFYLRQGNESITKNASFSLKAQTSIFKFFDNAFNIVRKSKLKHSKQLKQYIFYRQCVNYYNINVLSSGIKERFMFFKRLGVNIFDYTFNSGLKFQIKIRVLLGLLVLLFFNKGYKLLYNPKLDYRSYTR</sequence>
<reference evidence="3" key="1">
    <citation type="submission" date="2023-07" db="EMBL/GenBank/DDBJ databases">
        <authorList>
            <person name="Yue Y."/>
        </authorList>
    </citation>
    <scope>NUCLEOTIDE SEQUENCE [LARGE SCALE GENOMIC DNA]</scope>
    <source>
        <strain evidence="3">D23</strain>
    </source>
</reference>
<dbReference type="GO" id="GO:0016757">
    <property type="term" value="F:glycosyltransferase activity"/>
    <property type="evidence" value="ECO:0007669"/>
    <property type="project" value="UniProtKB-KW"/>
</dbReference>
<dbReference type="SUPFAM" id="SSF53448">
    <property type="entry name" value="Nucleotide-diphospho-sugar transferases"/>
    <property type="match status" value="1"/>
</dbReference>
<dbReference type="InterPro" id="IPR001173">
    <property type="entry name" value="Glyco_trans_2-like"/>
</dbReference>
<accession>A0ABS7XRC5</accession>
<dbReference type="Gene3D" id="3.90.550.10">
    <property type="entry name" value="Spore Coat Polysaccharide Biosynthesis Protein SpsA, Chain A"/>
    <property type="match status" value="1"/>
</dbReference>
<evidence type="ECO:0000313" key="2">
    <source>
        <dbReference type="EMBL" id="MCA0131978.1"/>
    </source>
</evidence>
<dbReference type="EC" id="2.4.-.-" evidence="2"/>
<keyword evidence="2" id="KW-0808">Transferase</keyword>
<dbReference type="Proteomes" id="UP001198901">
    <property type="component" value="Unassembled WGS sequence"/>
</dbReference>
<organism evidence="2 3">
    <name type="scientific">Winogradskyella alexanderae</name>
    <dbReference type="NCBI Taxonomy" id="2877123"/>
    <lineage>
        <taxon>Bacteria</taxon>
        <taxon>Pseudomonadati</taxon>
        <taxon>Bacteroidota</taxon>
        <taxon>Flavobacteriia</taxon>
        <taxon>Flavobacteriales</taxon>
        <taxon>Flavobacteriaceae</taxon>
        <taxon>Winogradskyella</taxon>
    </lineage>
</organism>
<dbReference type="InterPro" id="IPR050834">
    <property type="entry name" value="Glycosyltransf_2"/>
</dbReference>
<dbReference type="EMBL" id="JAIUJR010000002">
    <property type="protein sequence ID" value="MCA0131978.1"/>
    <property type="molecule type" value="Genomic_DNA"/>
</dbReference>
<gene>
    <name evidence="2" type="ORF">LBU54_05235</name>
</gene>
<name>A0ABS7XRC5_9FLAO</name>
<keyword evidence="2" id="KW-0328">Glycosyltransferase</keyword>
<feature type="domain" description="Glycosyltransferase 2-like" evidence="1">
    <location>
        <begin position="6"/>
        <end position="152"/>
    </location>
</feature>
<evidence type="ECO:0000259" key="1">
    <source>
        <dbReference type="Pfam" id="PF00535"/>
    </source>
</evidence>
<protein>
    <submittedName>
        <fullName evidence="2">Glycosyltransferase</fullName>
        <ecNumber evidence="2">2.4.-.-</ecNumber>
    </submittedName>
</protein>
<evidence type="ECO:0000313" key="3">
    <source>
        <dbReference type="Proteomes" id="UP001198901"/>
    </source>
</evidence>